<dbReference type="RefSeq" id="WP_083154393.1">
    <property type="nucleotide sequence ID" value="NZ_AP022560.1"/>
</dbReference>
<dbReference type="CDD" id="cd07821">
    <property type="entry name" value="PYR_PYL_RCAR_like"/>
    <property type="match status" value="1"/>
</dbReference>
<gene>
    <name evidence="1" type="ORF">MMOR_51610</name>
</gene>
<evidence type="ECO:0008006" key="3">
    <source>
        <dbReference type="Google" id="ProtNLM"/>
    </source>
</evidence>
<dbReference type="Gene3D" id="3.30.530.20">
    <property type="match status" value="1"/>
</dbReference>
<reference evidence="1 2" key="1">
    <citation type="journal article" date="2019" name="Emerg. Microbes Infect.">
        <title>Comprehensive subspecies identification of 175 nontuberculous mycobacteria species based on 7547 genomic profiles.</title>
        <authorList>
            <person name="Matsumoto Y."/>
            <person name="Kinjo T."/>
            <person name="Motooka D."/>
            <person name="Nabeya D."/>
            <person name="Jung N."/>
            <person name="Uechi K."/>
            <person name="Horii T."/>
            <person name="Iida T."/>
            <person name="Fujita J."/>
            <person name="Nakamura S."/>
        </authorList>
    </citation>
    <scope>NUCLEOTIDE SEQUENCE [LARGE SCALE GENOMIC DNA]</scope>
    <source>
        <strain evidence="1 2">JCM 6375</strain>
    </source>
</reference>
<dbReference type="Pfam" id="PF10604">
    <property type="entry name" value="Polyketide_cyc2"/>
    <property type="match status" value="1"/>
</dbReference>
<keyword evidence="2" id="KW-1185">Reference proteome</keyword>
<dbReference type="KEGG" id="mmor:MMOR_51610"/>
<name>A0AAD1HF20_9MYCO</name>
<dbReference type="InterPro" id="IPR023393">
    <property type="entry name" value="START-like_dom_sf"/>
</dbReference>
<evidence type="ECO:0000313" key="1">
    <source>
        <dbReference type="EMBL" id="BBX04225.1"/>
    </source>
</evidence>
<dbReference type="Proteomes" id="UP000466681">
    <property type="component" value="Chromosome"/>
</dbReference>
<evidence type="ECO:0000313" key="2">
    <source>
        <dbReference type="Proteomes" id="UP000466681"/>
    </source>
</evidence>
<proteinExistence type="predicted"/>
<dbReference type="EMBL" id="AP022560">
    <property type="protein sequence ID" value="BBX04225.1"/>
    <property type="molecule type" value="Genomic_DNA"/>
</dbReference>
<dbReference type="SUPFAM" id="SSF55961">
    <property type="entry name" value="Bet v1-like"/>
    <property type="match status" value="1"/>
</dbReference>
<sequence length="144" mass="15805">MIELHVERAIAATPERVFDWLADPKSLKAAPLVLGARLANGSSEPKAGAVRVVTGTGMWFEEEYTAYDPPRSFSYLILRSVPGFIHEGGTLTFTPQGEGTHVDWITKYTHPLWSGGKAFEPVSSRLLRWSFLAVLDGCAKALES</sequence>
<protein>
    <recommendedName>
        <fullName evidence="3">SRPBCC family protein</fullName>
    </recommendedName>
</protein>
<dbReference type="AlphaFoldDB" id="A0AAD1HF20"/>
<organism evidence="1 2">
    <name type="scientific">Mycolicibacterium moriokaense</name>
    <dbReference type="NCBI Taxonomy" id="39691"/>
    <lineage>
        <taxon>Bacteria</taxon>
        <taxon>Bacillati</taxon>
        <taxon>Actinomycetota</taxon>
        <taxon>Actinomycetes</taxon>
        <taxon>Mycobacteriales</taxon>
        <taxon>Mycobacteriaceae</taxon>
        <taxon>Mycolicibacterium</taxon>
    </lineage>
</organism>
<accession>A0AAD1HF20</accession>
<dbReference type="InterPro" id="IPR019587">
    <property type="entry name" value="Polyketide_cyclase/dehydratase"/>
</dbReference>